<evidence type="ECO:0000256" key="1">
    <source>
        <dbReference type="SAM" id="MobiDB-lite"/>
    </source>
</evidence>
<dbReference type="EMBL" id="LR796379">
    <property type="protein sequence ID" value="CAB4140023.1"/>
    <property type="molecule type" value="Genomic_DNA"/>
</dbReference>
<feature type="region of interest" description="Disordered" evidence="1">
    <location>
        <begin position="1"/>
        <end position="35"/>
    </location>
</feature>
<organism evidence="2">
    <name type="scientific">uncultured Caudovirales phage</name>
    <dbReference type="NCBI Taxonomy" id="2100421"/>
    <lineage>
        <taxon>Viruses</taxon>
        <taxon>Duplodnaviria</taxon>
        <taxon>Heunggongvirae</taxon>
        <taxon>Uroviricota</taxon>
        <taxon>Caudoviricetes</taxon>
        <taxon>Peduoviridae</taxon>
        <taxon>Maltschvirus</taxon>
        <taxon>Maltschvirus maltsch</taxon>
    </lineage>
</organism>
<gene>
    <name evidence="2" type="ORF">UFOVP407_1</name>
</gene>
<feature type="non-terminal residue" evidence="2">
    <location>
        <position position="1"/>
    </location>
</feature>
<evidence type="ECO:0000313" key="2">
    <source>
        <dbReference type="EMBL" id="CAB4140023.1"/>
    </source>
</evidence>
<feature type="compositionally biased region" description="Basic and acidic residues" evidence="1">
    <location>
        <begin position="26"/>
        <end position="35"/>
    </location>
</feature>
<proteinExistence type="predicted"/>
<sequence>LEGGNAPVTVRTVQQAERLAPGTRYRTPDGREFVR</sequence>
<protein>
    <submittedName>
        <fullName evidence="2">Uncharacterized protein</fullName>
    </submittedName>
</protein>
<accession>A0A6J5M373</accession>
<reference evidence="2" key="1">
    <citation type="submission" date="2020-04" db="EMBL/GenBank/DDBJ databases">
        <authorList>
            <person name="Chiriac C."/>
            <person name="Salcher M."/>
            <person name="Ghai R."/>
            <person name="Kavagutti S V."/>
        </authorList>
    </citation>
    <scope>NUCLEOTIDE SEQUENCE</scope>
</reference>
<name>A0A6J5M373_9CAUD</name>